<name>A0A922SPB5_SPOEX</name>
<sequence length="68" mass="8057">MVRQIKSTRFDEEESWDNMLKVYKDILEAYGLFEKKFEILKIKRESAKTSNAFIKPTSRRCVCAVYSS</sequence>
<organism evidence="1 2">
    <name type="scientific">Spodoptera exigua</name>
    <name type="common">Beet armyworm</name>
    <name type="synonym">Noctua fulgens</name>
    <dbReference type="NCBI Taxonomy" id="7107"/>
    <lineage>
        <taxon>Eukaryota</taxon>
        <taxon>Metazoa</taxon>
        <taxon>Ecdysozoa</taxon>
        <taxon>Arthropoda</taxon>
        <taxon>Hexapoda</taxon>
        <taxon>Insecta</taxon>
        <taxon>Pterygota</taxon>
        <taxon>Neoptera</taxon>
        <taxon>Endopterygota</taxon>
        <taxon>Lepidoptera</taxon>
        <taxon>Glossata</taxon>
        <taxon>Ditrysia</taxon>
        <taxon>Noctuoidea</taxon>
        <taxon>Noctuidae</taxon>
        <taxon>Amphipyrinae</taxon>
        <taxon>Spodoptera</taxon>
    </lineage>
</organism>
<reference evidence="1" key="1">
    <citation type="journal article" date="2021" name="G3 (Bethesda)">
        <title>Genome and transcriptome analysis of the beet armyworm Spodoptera exigua reveals targets for pest control. .</title>
        <authorList>
            <person name="Simon S."/>
            <person name="Breeschoten T."/>
            <person name="Jansen H.J."/>
            <person name="Dirks R.P."/>
            <person name="Schranz M.E."/>
            <person name="Ros V.I.D."/>
        </authorList>
    </citation>
    <scope>NUCLEOTIDE SEQUENCE</scope>
    <source>
        <strain evidence="1">TB_SE_WUR_2020</strain>
    </source>
</reference>
<dbReference type="Proteomes" id="UP000814243">
    <property type="component" value="Unassembled WGS sequence"/>
</dbReference>
<protein>
    <submittedName>
        <fullName evidence="1">Uncharacterized protein</fullName>
    </submittedName>
</protein>
<comment type="caution">
    <text evidence="1">The sequence shown here is derived from an EMBL/GenBank/DDBJ whole genome shotgun (WGS) entry which is preliminary data.</text>
</comment>
<evidence type="ECO:0000313" key="1">
    <source>
        <dbReference type="EMBL" id="KAH9644403.1"/>
    </source>
</evidence>
<dbReference type="AlphaFoldDB" id="A0A922SPB5"/>
<dbReference type="EMBL" id="JACEFF010000086">
    <property type="protein sequence ID" value="KAH9644403.1"/>
    <property type="molecule type" value="Genomic_DNA"/>
</dbReference>
<accession>A0A922SPB5</accession>
<gene>
    <name evidence="1" type="ORF">HF086_006431</name>
</gene>
<proteinExistence type="predicted"/>
<evidence type="ECO:0000313" key="2">
    <source>
        <dbReference type="Proteomes" id="UP000814243"/>
    </source>
</evidence>